<evidence type="ECO:0000256" key="1">
    <source>
        <dbReference type="ARBA" id="ARBA00006484"/>
    </source>
</evidence>
<evidence type="ECO:0000313" key="6">
    <source>
        <dbReference type="Proteomes" id="UP000319148"/>
    </source>
</evidence>
<dbReference type="FunFam" id="3.40.50.720:FF:000084">
    <property type="entry name" value="Short-chain dehydrogenase reductase"/>
    <property type="match status" value="1"/>
</dbReference>
<dbReference type="InterPro" id="IPR002347">
    <property type="entry name" value="SDR_fam"/>
</dbReference>
<dbReference type="Gene3D" id="3.40.50.720">
    <property type="entry name" value="NAD(P)-binding Rossmann-like Domain"/>
    <property type="match status" value="1"/>
</dbReference>
<keyword evidence="6" id="KW-1185">Reference proteome</keyword>
<dbReference type="InterPro" id="IPR036291">
    <property type="entry name" value="NAD(P)-bd_dom_sf"/>
</dbReference>
<evidence type="ECO:0000313" key="5">
    <source>
        <dbReference type="EMBL" id="TPD59865.1"/>
    </source>
</evidence>
<dbReference type="GO" id="GO:0016491">
    <property type="term" value="F:oxidoreductase activity"/>
    <property type="evidence" value="ECO:0007669"/>
    <property type="project" value="UniProtKB-KW"/>
</dbReference>
<dbReference type="AlphaFoldDB" id="A0A501PI43"/>
<dbReference type="OrthoDB" id="7403165at2"/>
<dbReference type="RefSeq" id="WP_139940836.1">
    <property type="nucleotide sequence ID" value="NZ_JBHSYP010000006.1"/>
</dbReference>
<dbReference type="SUPFAM" id="SSF51735">
    <property type="entry name" value="NAD(P)-binding Rossmann-fold domains"/>
    <property type="match status" value="1"/>
</dbReference>
<sequence length="298" mass="32905">MQDLKGKVAFVTGGGSGVALGQAKVFAEEAGMKVVIADVRQNHLDEAMEYFSDKQVDVHALQLDITDREAYARAADEAEEVFGPVQLLCNTAGVSQFGPIEQATFDDWDWQIDVNLKGMINGVMTFMPRMIETGKGGHILNTASMSAFVALPTTSIYCTTKFAVRGFSESLRVEMDKFDIGVSILCPGAVNTNIHRAVETRPEKYGKTGYYGRDENVFAHLKSVIEGGFDPVDLGRICLQAVKRGDFWILPYPEFVPTIEDQNAEIVEALKSYENDPDYLRRKKLAEETGQAMPGTKK</sequence>
<dbReference type="Pfam" id="PF00106">
    <property type="entry name" value="adh_short"/>
    <property type="match status" value="1"/>
</dbReference>
<dbReference type="PRINTS" id="PR00080">
    <property type="entry name" value="SDRFAMILY"/>
</dbReference>
<dbReference type="PRINTS" id="PR00081">
    <property type="entry name" value="GDHRDH"/>
</dbReference>
<comment type="caution">
    <text evidence="5">The sequence shown here is derived from an EMBL/GenBank/DDBJ whole genome shotgun (WGS) entry which is preliminary data.</text>
</comment>
<gene>
    <name evidence="5" type="ORF">FIV46_10315</name>
</gene>
<dbReference type="PANTHER" id="PTHR43391:SF14">
    <property type="entry name" value="DEHYDROGENASE_REDUCTASE SDR FAMILY PROTEIN 7-LIKE"/>
    <property type="match status" value="1"/>
</dbReference>
<dbReference type="CDD" id="cd05233">
    <property type="entry name" value="SDR_c"/>
    <property type="match status" value="1"/>
</dbReference>
<dbReference type="PROSITE" id="PS00061">
    <property type="entry name" value="ADH_SHORT"/>
    <property type="match status" value="1"/>
</dbReference>
<dbReference type="PANTHER" id="PTHR43391">
    <property type="entry name" value="RETINOL DEHYDROGENASE-RELATED"/>
    <property type="match status" value="1"/>
</dbReference>
<keyword evidence="3" id="KW-0560">Oxidoreductase</keyword>
<keyword evidence="2" id="KW-0521">NADP</keyword>
<accession>A0A501PI43</accession>
<proteinExistence type="inferred from homology"/>
<evidence type="ECO:0000256" key="3">
    <source>
        <dbReference type="ARBA" id="ARBA00023002"/>
    </source>
</evidence>
<name>A0A501PI43_9PROT</name>
<evidence type="ECO:0000256" key="4">
    <source>
        <dbReference type="RuleBase" id="RU000363"/>
    </source>
</evidence>
<evidence type="ECO:0000256" key="2">
    <source>
        <dbReference type="ARBA" id="ARBA00022857"/>
    </source>
</evidence>
<dbReference type="Proteomes" id="UP000319148">
    <property type="component" value="Unassembled WGS sequence"/>
</dbReference>
<comment type="similarity">
    <text evidence="1 4">Belongs to the short-chain dehydrogenases/reductases (SDR) family.</text>
</comment>
<dbReference type="InterPro" id="IPR020904">
    <property type="entry name" value="Sc_DH/Rdtase_CS"/>
</dbReference>
<reference evidence="6" key="1">
    <citation type="submission" date="2019-06" db="EMBL/GenBank/DDBJ databases">
        <title>The complete genome of Emcibacter congregatus ZYLT.</title>
        <authorList>
            <person name="Zhao Z."/>
        </authorList>
    </citation>
    <scope>NUCLEOTIDE SEQUENCE [LARGE SCALE GENOMIC DNA]</scope>
    <source>
        <strain evidence="6">MCCC 1A06723</strain>
    </source>
</reference>
<dbReference type="EMBL" id="VFIY01000010">
    <property type="protein sequence ID" value="TPD59865.1"/>
    <property type="molecule type" value="Genomic_DNA"/>
</dbReference>
<organism evidence="5 6">
    <name type="scientific">Emcibacter nanhaiensis</name>
    <dbReference type="NCBI Taxonomy" id="1505037"/>
    <lineage>
        <taxon>Bacteria</taxon>
        <taxon>Pseudomonadati</taxon>
        <taxon>Pseudomonadota</taxon>
        <taxon>Alphaproteobacteria</taxon>
        <taxon>Emcibacterales</taxon>
        <taxon>Emcibacteraceae</taxon>
        <taxon>Emcibacter</taxon>
    </lineage>
</organism>
<protein>
    <submittedName>
        <fullName evidence="5">SDR family NAD(P)-dependent oxidoreductase</fullName>
    </submittedName>
</protein>